<feature type="compositionally biased region" description="Basic and acidic residues" evidence="1">
    <location>
        <begin position="1"/>
        <end position="12"/>
    </location>
</feature>
<evidence type="ECO:0000313" key="3">
    <source>
        <dbReference type="Proteomes" id="UP000789759"/>
    </source>
</evidence>
<dbReference type="AlphaFoldDB" id="A0A9N9HZT2"/>
<name>A0A9N9HZT2_9GLOM</name>
<gene>
    <name evidence="2" type="ORF">CPELLU_LOCUS12466</name>
</gene>
<protein>
    <submittedName>
        <fullName evidence="2">8478_t:CDS:1</fullName>
    </submittedName>
</protein>
<evidence type="ECO:0000313" key="2">
    <source>
        <dbReference type="EMBL" id="CAG8713667.1"/>
    </source>
</evidence>
<dbReference type="Proteomes" id="UP000789759">
    <property type="component" value="Unassembled WGS sequence"/>
</dbReference>
<sequence>GNGDSTNEKQNIENDEGLSGSIQDVTNRNVKMLSQKGESFDVMLEEDRNEENQQKVQDNMLQQTKINANV</sequence>
<proteinExistence type="predicted"/>
<feature type="non-terminal residue" evidence="2">
    <location>
        <position position="70"/>
    </location>
</feature>
<accession>A0A9N9HZT2</accession>
<feature type="compositionally biased region" description="Polar residues" evidence="1">
    <location>
        <begin position="20"/>
        <end position="29"/>
    </location>
</feature>
<evidence type="ECO:0000256" key="1">
    <source>
        <dbReference type="SAM" id="MobiDB-lite"/>
    </source>
</evidence>
<reference evidence="2" key="1">
    <citation type="submission" date="2021-06" db="EMBL/GenBank/DDBJ databases">
        <authorList>
            <person name="Kallberg Y."/>
            <person name="Tangrot J."/>
            <person name="Rosling A."/>
        </authorList>
    </citation>
    <scope>NUCLEOTIDE SEQUENCE</scope>
    <source>
        <strain evidence="2">FL966</strain>
    </source>
</reference>
<dbReference type="EMBL" id="CAJVQA010012103">
    <property type="protein sequence ID" value="CAG8713667.1"/>
    <property type="molecule type" value="Genomic_DNA"/>
</dbReference>
<dbReference type="OrthoDB" id="10498942at2759"/>
<keyword evidence="3" id="KW-1185">Reference proteome</keyword>
<comment type="caution">
    <text evidence="2">The sequence shown here is derived from an EMBL/GenBank/DDBJ whole genome shotgun (WGS) entry which is preliminary data.</text>
</comment>
<organism evidence="2 3">
    <name type="scientific">Cetraspora pellucida</name>
    <dbReference type="NCBI Taxonomy" id="1433469"/>
    <lineage>
        <taxon>Eukaryota</taxon>
        <taxon>Fungi</taxon>
        <taxon>Fungi incertae sedis</taxon>
        <taxon>Mucoromycota</taxon>
        <taxon>Glomeromycotina</taxon>
        <taxon>Glomeromycetes</taxon>
        <taxon>Diversisporales</taxon>
        <taxon>Gigasporaceae</taxon>
        <taxon>Cetraspora</taxon>
    </lineage>
</organism>
<feature type="region of interest" description="Disordered" evidence="1">
    <location>
        <begin position="1"/>
        <end position="33"/>
    </location>
</feature>